<feature type="domain" description="Flagellar hook protein FlgE/F/G-like D1" evidence="5">
    <location>
        <begin position="99"/>
        <end position="162"/>
    </location>
</feature>
<evidence type="ECO:0000256" key="1">
    <source>
        <dbReference type="ARBA" id="ARBA00009677"/>
    </source>
</evidence>
<accession>A0A1F4Q2R9</accession>
<comment type="caution">
    <text evidence="6">The sequence shown here is derived from an EMBL/GenBank/DDBJ whole genome shotgun (WGS) entry which is preliminary data.</text>
</comment>
<dbReference type="EMBL" id="METM01000013">
    <property type="protein sequence ID" value="OGB90255.1"/>
    <property type="molecule type" value="Genomic_DNA"/>
</dbReference>
<comment type="subcellular location">
    <subcellularLocation>
        <location evidence="3">Bacterial flagellum basal body</location>
    </subcellularLocation>
</comment>
<dbReference type="GO" id="GO:0071978">
    <property type="term" value="P:bacterial-type flagellum-dependent swarming motility"/>
    <property type="evidence" value="ECO:0007669"/>
    <property type="project" value="TreeGrafter"/>
</dbReference>
<reference evidence="6 7" key="1">
    <citation type="journal article" date="2016" name="Nat. Commun.">
        <title>Thousands of microbial genomes shed light on interconnected biogeochemical processes in an aquifer system.</title>
        <authorList>
            <person name="Anantharaman K."/>
            <person name="Brown C.T."/>
            <person name="Hug L.A."/>
            <person name="Sharon I."/>
            <person name="Castelle C.J."/>
            <person name="Probst A.J."/>
            <person name="Thomas B.C."/>
            <person name="Singh A."/>
            <person name="Wilkins M.J."/>
            <person name="Karaoz U."/>
            <person name="Brodie E.L."/>
            <person name="Williams K.H."/>
            <person name="Hubbard S.S."/>
            <person name="Banfield J.F."/>
        </authorList>
    </citation>
    <scope>NUCLEOTIDE SEQUENCE [LARGE SCALE GENOMIC DNA]</scope>
</reference>
<comment type="similarity">
    <text evidence="1 3">Belongs to the flagella basal body rod proteins family.</text>
</comment>
<organism evidence="6 7">
    <name type="scientific">candidate division WOR-1 bacterium RIFCSPHIGHO2_01_FULL_53_15</name>
    <dbReference type="NCBI Taxonomy" id="1802564"/>
    <lineage>
        <taxon>Bacteria</taxon>
        <taxon>Bacillati</taxon>
        <taxon>Saganbacteria</taxon>
    </lineage>
</organism>
<evidence type="ECO:0000259" key="5">
    <source>
        <dbReference type="Pfam" id="PF22692"/>
    </source>
</evidence>
<feature type="domain" description="Flagellar basal-body/hook protein C-terminal" evidence="4">
    <location>
        <begin position="220"/>
        <end position="262"/>
    </location>
</feature>
<dbReference type="InterPro" id="IPR037925">
    <property type="entry name" value="FlgE/F/G-like"/>
</dbReference>
<name>A0A1F4Q2R9_UNCSA</name>
<protein>
    <recommendedName>
        <fullName evidence="2">Flagellar basal-body rod protein FlgG</fullName>
    </recommendedName>
</protein>
<dbReference type="PANTHER" id="PTHR30435">
    <property type="entry name" value="FLAGELLAR PROTEIN"/>
    <property type="match status" value="1"/>
</dbReference>
<evidence type="ECO:0000313" key="6">
    <source>
        <dbReference type="EMBL" id="OGB90255.1"/>
    </source>
</evidence>
<dbReference type="InterPro" id="IPR053967">
    <property type="entry name" value="LlgE_F_G-like_D1"/>
</dbReference>
<keyword evidence="6" id="KW-0969">Cilium</keyword>
<gene>
    <name evidence="6" type="ORF">A2625_02900</name>
</gene>
<evidence type="ECO:0000256" key="3">
    <source>
        <dbReference type="RuleBase" id="RU362116"/>
    </source>
</evidence>
<dbReference type="NCBIfam" id="TIGR03506">
    <property type="entry name" value="FlgEFG_subfam"/>
    <property type="match status" value="2"/>
</dbReference>
<sequence length="266" mass="28563">MFQPLYVAATGLSAMQDEILDITNNLANAKTVAFKKSRSDMESLFFVEKSFKDTLYTAMSGTETPPVNVEYGTGVRIAATTKDFSQGSIEITNNQLDFAIQGQGFFQLKMPDGSFAYTRAGNFHIDNEGNLADPNGRLLEPSIVLPQGTTSVVISPDGTVSVSVNGETALTQIGQITLSRFTNPAGLKSLGQNLYQATEASGEPAIGAATASGYGTINQFSLEQSNVDVISEMMKMVTVQRVFDTVTKAVSSYEGMLTSLERMKQA</sequence>
<dbReference type="AlphaFoldDB" id="A0A1F4Q2R9"/>
<keyword evidence="3" id="KW-0975">Bacterial flagellum</keyword>
<dbReference type="PANTHER" id="PTHR30435:SF19">
    <property type="entry name" value="FLAGELLAR BASAL-BODY ROD PROTEIN FLGG"/>
    <property type="match status" value="1"/>
</dbReference>
<dbReference type="InterPro" id="IPR012834">
    <property type="entry name" value="FlgG_G_neg"/>
</dbReference>
<keyword evidence="6" id="KW-0282">Flagellum</keyword>
<evidence type="ECO:0000256" key="2">
    <source>
        <dbReference type="NCBIfam" id="TIGR02488"/>
    </source>
</evidence>
<dbReference type="InterPro" id="IPR020013">
    <property type="entry name" value="Flagellar_FlgE/F/G"/>
</dbReference>
<dbReference type="Proteomes" id="UP000178724">
    <property type="component" value="Unassembled WGS sequence"/>
</dbReference>
<dbReference type="NCBIfam" id="TIGR02488">
    <property type="entry name" value="flgG_G_neg"/>
    <property type="match status" value="1"/>
</dbReference>
<evidence type="ECO:0000259" key="4">
    <source>
        <dbReference type="Pfam" id="PF06429"/>
    </source>
</evidence>
<dbReference type="InterPro" id="IPR010930">
    <property type="entry name" value="Flg_bb/hook_C_dom"/>
</dbReference>
<dbReference type="GO" id="GO:0009426">
    <property type="term" value="C:bacterial-type flagellum basal body, distal rod"/>
    <property type="evidence" value="ECO:0007669"/>
    <property type="project" value="UniProtKB-UniRule"/>
</dbReference>
<dbReference type="SUPFAM" id="SSF117143">
    <property type="entry name" value="Flagellar hook protein flgE"/>
    <property type="match status" value="1"/>
</dbReference>
<proteinExistence type="inferred from homology"/>
<dbReference type="Pfam" id="PF06429">
    <property type="entry name" value="Flg_bbr_C"/>
    <property type="match status" value="1"/>
</dbReference>
<keyword evidence="6" id="KW-0966">Cell projection</keyword>
<evidence type="ECO:0000313" key="7">
    <source>
        <dbReference type="Proteomes" id="UP000178724"/>
    </source>
</evidence>
<dbReference type="Pfam" id="PF22692">
    <property type="entry name" value="LlgE_F_G_D1"/>
    <property type="match status" value="1"/>
</dbReference>